<comment type="caution">
    <text evidence="7">The sequence shown here is derived from an EMBL/GenBank/DDBJ whole genome shotgun (WGS) entry which is preliminary data.</text>
</comment>
<keyword evidence="8" id="KW-1185">Reference proteome</keyword>
<dbReference type="Gene3D" id="2.40.30.10">
    <property type="entry name" value="Translation factors"/>
    <property type="match status" value="1"/>
</dbReference>
<evidence type="ECO:0000256" key="5">
    <source>
        <dbReference type="SAM" id="MobiDB-lite"/>
    </source>
</evidence>
<dbReference type="SUPFAM" id="SSF50447">
    <property type="entry name" value="Translation proteins"/>
    <property type="match status" value="1"/>
</dbReference>
<dbReference type="PANTHER" id="PTHR23115">
    <property type="entry name" value="TRANSLATION FACTOR"/>
    <property type="match status" value="1"/>
</dbReference>
<evidence type="ECO:0000256" key="3">
    <source>
        <dbReference type="ARBA" id="ARBA00022741"/>
    </source>
</evidence>
<feature type="domain" description="Translation elongation factor EFTu-like" evidence="6">
    <location>
        <begin position="17"/>
        <end position="85"/>
    </location>
</feature>
<feature type="region of interest" description="Disordered" evidence="5">
    <location>
        <begin position="115"/>
        <end position="137"/>
    </location>
</feature>
<dbReference type="InterPro" id="IPR050100">
    <property type="entry name" value="TRAFAC_GTPase_members"/>
</dbReference>
<dbReference type="STRING" id="135208.A0A4Y9ZJV9"/>
<protein>
    <recommendedName>
        <fullName evidence="6">Translation elongation factor EFTu-like domain-containing protein</fullName>
    </recommendedName>
</protein>
<organism evidence="7 8">
    <name type="scientific">Hericium alpestre</name>
    <dbReference type="NCBI Taxonomy" id="135208"/>
    <lineage>
        <taxon>Eukaryota</taxon>
        <taxon>Fungi</taxon>
        <taxon>Dikarya</taxon>
        <taxon>Basidiomycota</taxon>
        <taxon>Agaricomycotina</taxon>
        <taxon>Agaricomycetes</taxon>
        <taxon>Russulales</taxon>
        <taxon>Hericiaceae</taxon>
        <taxon>Hericium</taxon>
    </lineage>
</organism>
<evidence type="ECO:0000313" key="7">
    <source>
        <dbReference type="EMBL" id="TFY75086.1"/>
    </source>
</evidence>
<dbReference type="FunFam" id="2.40.30.10:FF:000020">
    <property type="entry name" value="Translation elongation factor EF-1"/>
    <property type="match status" value="1"/>
</dbReference>
<sequence length="445" mass="48298">MMAPLMMPISEKYKDLGTVAVGKIESGHVRKGDSLILMPNRVSVEVAAMYNEMEDEMNMAVSGDNVRIRLRGVDDEDLSPGFVLTSPAKPVHAVEAMSMNESWLTEQDIPHPIIPRAANKGSPRLSPKVSRRPSILSSPLTSPTVRLNLSSRASQLTLSGDDLFVMDDVPALNLDTPGGDASAPGSPWRKTTCAPRVDMKIILAEAGASKLAANGSPSLPKQPSRDRMQTQSINIPVQRPSGSPAISRQAGRVSCCRGSIRSCNTSSRARGAFPVSRSSEREHQRSVAAVASRAWSYYHTGEAESLKAWHTIDTACSAACGPSPPVQPVVQPSGPAPSFVAIQHAQEQQDNASTKDVRSLMEIQAEEQSRREEEAFLKWWAAEEERIRLEESGVAAVPAKPQRAAAQEDEVRFETQGEERGEGEGAECTRRRAERHAQATPEQKP</sequence>
<proteinExistence type="predicted"/>
<dbReference type="InterPro" id="IPR004161">
    <property type="entry name" value="EFTu-like_2"/>
</dbReference>
<evidence type="ECO:0000259" key="6">
    <source>
        <dbReference type="Pfam" id="PF03144"/>
    </source>
</evidence>
<dbReference type="Pfam" id="PF03144">
    <property type="entry name" value="GTP_EFTU_D2"/>
    <property type="match status" value="1"/>
</dbReference>
<keyword evidence="2" id="KW-0963">Cytoplasm</keyword>
<reference evidence="7 8" key="1">
    <citation type="submission" date="2019-02" db="EMBL/GenBank/DDBJ databases">
        <title>Genome sequencing of the rare red list fungi Hericium alpestre (H. flagellum).</title>
        <authorList>
            <person name="Buettner E."/>
            <person name="Kellner H."/>
        </authorList>
    </citation>
    <scope>NUCLEOTIDE SEQUENCE [LARGE SCALE GENOMIC DNA]</scope>
    <source>
        <strain evidence="7 8">DSM 108284</strain>
    </source>
</reference>
<feature type="compositionally biased region" description="Basic and acidic residues" evidence="5">
    <location>
        <begin position="409"/>
        <end position="445"/>
    </location>
</feature>
<name>A0A4Y9ZJV9_9AGAM</name>
<feature type="compositionally biased region" description="Low complexity" evidence="5">
    <location>
        <begin position="394"/>
        <end position="405"/>
    </location>
</feature>
<evidence type="ECO:0000256" key="1">
    <source>
        <dbReference type="ARBA" id="ARBA00004496"/>
    </source>
</evidence>
<feature type="region of interest" description="Disordered" evidence="5">
    <location>
        <begin position="390"/>
        <end position="445"/>
    </location>
</feature>
<dbReference type="GO" id="GO:0005525">
    <property type="term" value="F:GTP binding"/>
    <property type="evidence" value="ECO:0007669"/>
    <property type="project" value="UniProtKB-KW"/>
</dbReference>
<dbReference type="InterPro" id="IPR009000">
    <property type="entry name" value="Transl_B-barrel_sf"/>
</dbReference>
<evidence type="ECO:0000313" key="8">
    <source>
        <dbReference type="Proteomes" id="UP000298061"/>
    </source>
</evidence>
<dbReference type="EMBL" id="SFCI01001723">
    <property type="protein sequence ID" value="TFY75086.1"/>
    <property type="molecule type" value="Genomic_DNA"/>
</dbReference>
<evidence type="ECO:0000256" key="2">
    <source>
        <dbReference type="ARBA" id="ARBA00022490"/>
    </source>
</evidence>
<dbReference type="AlphaFoldDB" id="A0A4Y9ZJV9"/>
<keyword evidence="3" id="KW-0547">Nucleotide-binding</keyword>
<dbReference type="CDD" id="cd04089">
    <property type="entry name" value="eRF3_II"/>
    <property type="match status" value="1"/>
</dbReference>
<comment type="subcellular location">
    <subcellularLocation>
        <location evidence="1">Cytoplasm</location>
    </subcellularLocation>
</comment>
<gene>
    <name evidence="7" type="ORF">EWM64_g8925</name>
</gene>
<dbReference type="OrthoDB" id="1893551at2759"/>
<dbReference type="Proteomes" id="UP000298061">
    <property type="component" value="Unassembled WGS sequence"/>
</dbReference>
<dbReference type="GO" id="GO:0005829">
    <property type="term" value="C:cytosol"/>
    <property type="evidence" value="ECO:0007669"/>
    <property type="project" value="GOC"/>
</dbReference>
<keyword evidence="4" id="KW-0342">GTP-binding</keyword>
<dbReference type="GO" id="GO:0002184">
    <property type="term" value="P:cytoplasmic translational termination"/>
    <property type="evidence" value="ECO:0007669"/>
    <property type="project" value="UniProtKB-ARBA"/>
</dbReference>
<accession>A0A4Y9ZJV9</accession>
<evidence type="ECO:0000256" key="4">
    <source>
        <dbReference type="ARBA" id="ARBA00023134"/>
    </source>
</evidence>